<dbReference type="PROSITE" id="PS00798">
    <property type="entry name" value="ALDOKETO_REDUCTASE_1"/>
    <property type="match status" value="1"/>
</dbReference>
<dbReference type="PANTHER" id="PTHR43827">
    <property type="entry name" value="2,5-DIKETO-D-GLUCONIC ACID REDUCTASE"/>
    <property type="match status" value="1"/>
</dbReference>
<dbReference type="InterPro" id="IPR023210">
    <property type="entry name" value="NADP_OxRdtase_dom"/>
</dbReference>
<sequence length="284" mass="30784">MAANTASSAGVTLHNGAVMPWIALGTWEAPPGQVGRAVEAALASGYRHLDCAHIYGNEREVGAALRASRIPREELFITTKIWNSFRTDQQVRRCCAKSLSDLGVDYLDLLLVHFPVGGRRALKECWQTMESLVDEGKCKAIGISNYYEDDVADLLSYARVKPACNQIELHPRLPQDALVEYCKRQGMVVTAYSPFGRGARGGMLDHAVVTAIAKKHGVAASSVLLGWSLARGVPALPKSVTPARIAQNNSDEVRGLALDADDVRALAGLEDGARFVAFFNHQSR</sequence>
<keyword evidence="3" id="KW-0560">Oxidoreductase</keyword>
<dbReference type="PANTHER" id="PTHR43827:SF3">
    <property type="entry name" value="NADP-DEPENDENT OXIDOREDUCTASE DOMAIN-CONTAINING PROTEIN"/>
    <property type="match status" value="1"/>
</dbReference>
<feature type="domain" description="NADP-dependent oxidoreductase" evidence="4">
    <location>
        <begin position="22"/>
        <end position="267"/>
    </location>
</feature>
<dbReference type="Gene3D" id="3.20.20.100">
    <property type="entry name" value="NADP-dependent oxidoreductase domain"/>
    <property type="match status" value="1"/>
</dbReference>
<dbReference type="Pfam" id="PF00248">
    <property type="entry name" value="Aldo_ket_red"/>
    <property type="match status" value="1"/>
</dbReference>
<organism evidence="5 6">
    <name type="scientific">Aureococcus anophagefferens</name>
    <name type="common">Harmful bloom alga</name>
    <dbReference type="NCBI Taxonomy" id="44056"/>
    <lineage>
        <taxon>Eukaryota</taxon>
        <taxon>Sar</taxon>
        <taxon>Stramenopiles</taxon>
        <taxon>Ochrophyta</taxon>
        <taxon>Pelagophyceae</taxon>
        <taxon>Pelagomonadales</taxon>
        <taxon>Pelagomonadaceae</taxon>
        <taxon>Aureococcus</taxon>
    </lineage>
</organism>
<evidence type="ECO:0000313" key="5">
    <source>
        <dbReference type="EMBL" id="KAK7231294.1"/>
    </source>
</evidence>
<keyword evidence="6" id="KW-1185">Reference proteome</keyword>
<evidence type="ECO:0000256" key="3">
    <source>
        <dbReference type="ARBA" id="ARBA00023002"/>
    </source>
</evidence>
<dbReference type="InterPro" id="IPR018170">
    <property type="entry name" value="Aldo/ket_reductase_CS"/>
</dbReference>
<dbReference type="CDD" id="cd19071">
    <property type="entry name" value="AKR_AKR1-5-like"/>
    <property type="match status" value="1"/>
</dbReference>
<dbReference type="Proteomes" id="UP001363151">
    <property type="component" value="Unassembled WGS sequence"/>
</dbReference>
<reference evidence="5 6" key="1">
    <citation type="submission" date="2024-03" db="EMBL/GenBank/DDBJ databases">
        <title>Aureococcus anophagefferens CCMP1851 and Kratosvirus quantuckense: Draft genome of a second virus-susceptible host strain in the model system.</title>
        <authorList>
            <person name="Chase E."/>
            <person name="Truchon A.R."/>
            <person name="Schepens W."/>
            <person name="Wilhelm S.W."/>
        </authorList>
    </citation>
    <scope>NUCLEOTIDE SEQUENCE [LARGE SCALE GENOMIC DNA]</scope>
    <source>
        <strain evidence="5 6">CCMP1851</strain>
    </source>
</reference>
<accession>A0ABR1FIB6</accession>
<evidence type="ECO:0000256" key="2">
    <source>
        <dbReference type="ARBA" id="ARBA00022857"/>
    </source>
</evidence>
<name>A0ABR1FIB6_AURAN</name>
<dbReference type="EMBL" id="JBBJCI010000417">
    <property type="protein sequence ID" value="KAK7231294.1"/>
    <property type="molecule type" value="Genomic_DNA"/>
</dbReference>
<evidence type="ECO:0000313" key="6">
    <source>
        <dbReference type="Proteomes" id="UP001363151"/>
    </source>
</evidence>
<comment type="caution">
    <text evidence="5">The sequence shown here is derived from an EMBL/GenBank/DDBJ whole genome shotgun (WGS) entry which is preliminary data.</text>
</comment>
<keyword evidence="2" id="KW-0521">NADP</keyword>
<protein>
    <submittedName>
        <fullName evidence="5">Aldo-keto reductase</fullName>
    </submittedName>
</protein>
<proteinExistence type="inferred from homology"/>
<dbReference type="InterPro" id="IPR036812">
    <property type="entry name" value="NAD(P)_OxRdtase_dom_sf"/>
</dbReference>
<dbReference type="PIRSF" id="PIRSF000097">
    <property type="entry name" value="AKR"/>
    <property type="match status" value="1"/>
</dbReference>
<dbReference type="PROSITE" id="PS00062">
    <property type="entry name" value="ALDOKETO_REDUCTASE_2"/>
    <property type="match status" value="1"/>
</dbReference>
<dbReference type="SUPFAM" id="SSF51430">
    <property type="entry name" value="NAD(P)-linked oxidoreductase"/>
    <property type="match status" value="1"/>
</dbReference>
<dbReference type="PRINTS" id="PR00069">
    <property type="entry name" value="ALDKETRDTASE"/>
</dbReference>
<evidence type="ECO:0000256" key="1">
    <source>
        <dbReference type="ARBA" id="ARBA00007905"/>
    </source>
</evidence>
<gene>
    <name evidence="5" type="ORF">SO694_00073122</name>
</gene>
<comment type="similarity">
    <text evidence="1">Belongs to the aldo/keto reductase family.</text>
</comment>
<dbReference type="InterPro" id="IPR020471">
    <property type="entry name" value="AKR"/>
</dbReference>
<evidence type="ECO:0000259" key="4">
    <source>
        <dbReference type="Pfam" id="PF00248"/>
    </source>
</evidence>